<dbReference type="PANTHER" id="PTHR34315">
    <property type="match status" value="1"/>
</dbReference>
<comment type="caution">
    <text evidence="3">The sequence shown here is derived from an EMBL/GenBank/DDBJ whole genome shotgun (WGS) entry which is preliminary data.</text>
</comment>
<reference evidence="3 4" key="1">
    <citation type="submission" date="2017-03" db="EMBL/GenBank/DDBJ databases">
        <title>Genomes of endolithic fungi from Antarctica.</title>
        <authorList>
            <person name="Coleine C."/>
            <person name="Masonjones S."/>
            <person name="Stajich J.E."/>
        </authorList>
    </citation>
    <scope>NUCLEOTIDE SEQUENCE [LARGE SCALE GENOMIC DNA]</scope>
    <source>
        <strain evidence="3 4">CCFEE 6315</strain>
    </source>
</reference>
<keyword evidence="1" id="KW-0732">Signal</keyword>
<dbReference type="SUPFAM" id="SSF49482">
    <property type="entry name" value="Aromatic compound dioxygenase"/>
    <property type="match status" value="1"/>
</dbReference>
<keyword evidence="4" id="KW-1185">Reference proteome</keyword>
<feature type="chain" id="PRO_5020943083" description="Intradiol ring-cleavage dioxygenases domain-containing protein" evidence="1">
    <location>
        <begin position="21"/>
        <end position="309"/>
    </location>
</feature>
<accession>A0A4U0TJW8</accession>
<dbReference type="InterPro" id="IPR015889">
    <property type="entry name" value="Intradiol_dOase_core"/>
</dbReference>
<dbReference type="PANTHER" id="PTHR34315:SF1">
    <property type="entry name" value="INTRADIOL RING-CLEAVAGE DIOXYGENASES DOMAIN-CONTAINING PROTEIN-RELATED"/>
    <property type="match status" value="1"/>
</dbReference>
<dbReference type="EMBL" id="NAJL01000083">
    <property type="protein sequence ID" value="TKA22140.1"/>
    <property type="molecule type" value="Genomic_DNA"/>
</dbReference>
<feature type="domain" description="Intradiol ring-cleavage dioxygenases" evidence="2">
    <location>
        <begin position="106"/>
        <end position="200"/>
    </location>
</feature>
<gene>
    <name evidence="3" type="ORF">B0A50_08197</name>
</gene>
<dbReference type="AlphaFoldDB" id="A0A4U0TJW8"/>
<dbReference type="CDD" id="cd03457">
    <property type="entry name" value="intradiol_dioxygenase_like"/>
    <property type="match status" value="1"/>
</dbReference>
<dbReference type="Pfam" id="PF00775">
    <property type="entry name" value="Dioxygenase_C"/>
    <property type="match status" value="1"/>
</dbReference>
<dbReference type="InterPro" id="IPR000627">
    <property type="entry name" value="Intradiol_dOase_C"/>
</dbReference>
<protein>
    <recommendedName>
        <fullName evidence="2">Intradiol ring-cleavage dioxygenases domain-containing protein</fullName>
    </recommendedName>
</protein>
<name>A0A4U0TJW8_9PEZI</name>
<dbReference type="OrthoDB" id="121380at2759"/>
<dbReference type="Gene3D" id="2.60.130.10">
    <property type="entry name" value="Aromatic compound dioxygenase"/>
    <property type="match status" value="1"/>
</dbReference>
<evidence type="ECO:0000313" key="4">
    <source>
        <dbReference type="Proteomes" id="UP000308549"/>
    </source>
</evidence>
<evidence type="ECO:0000256" key="1">
    <source>
        <dbReference type="SAM" id="SignalP"/>
    </source>
</evidence>
<dbReference type="GO" id="GO:0008199">
    <property type="term" value="F:ferric iron binding"/>
    <property type="evidence" value="ECO:0007669"/>
    <property type="project" value="InterPro"/>
</dbReference>
<feature type="signal peptide" evidence="1">
    <location>
        <begin position="1"/>
        <end position="20"/>
    </location>
</feature>
<sequence>MQSLVHIAVGLLAITSTALGHGKPVSPNQAMFRQSHEAKMRRALETCGSTLMKRDVHDARLAKREAALTEHASALGLGESGALAVRDLINSGTNASCVLTPESEEGPYYANGSIIRHDSREDQPGIPILLDVQVTDVRTCEPIEGVMLDFWNANATGVYSDMEDEGTLGTWWLRGIRKTDEYGLAQHVSIFPGFYAGRAQHMHIKAHVNYTVHDNNSTISFGAVPHTGQLFFDQSTLTQINKVPPYTLDTNTFTTNVDDRVLTSQANSTRYDPFVEIRSMGYNLTGGVLGFINLAIDPTATPGDAGTMG</sequence>
<dbReference type="Proteomes" id="UP000308549">
    <property type="component" value="Unassembled WGS sequence"/>
</dbReference>
<dbReference type="GO" id="GO:0016702">
    <property type="term" value="F:oxidoreductase activity, acting on single donors with incorporation of molecular oxygen, incorporation of two atoms of oxygen"/>
    <property type="evidence" value="ECO:0007669"/>
    <property type="project" value="InterPro"/>
</dbReference>
<evidence type="ECO:0000259" key="2">
    <source>
        <dbReference type="Pfam" id="PF00775"/>
    </source>
</evidence>
<proteinExistence type="predicted"/>
<organism evidence="3 4">
    <name type="scientific">Salinomyces thailandicus</name>
    <dbReference type="NCBI Taxonomy" id="706561"/>
    <lineage>
        <taxon>Eukaryota</taxon>
        <taxon>Fungi</taxon>
        <taxon>Dikarya</taxon>
        <taxon>Ascomycota</taxon>
        <taxon>Pezizomycotina</taxon>
        <taxon>Dothideomycetes</taxon>
        <taxon>Dothideomycetidae</taxon>
        <taxon>Mycosphaerellales</taxon>
        <taxon>Teratosphaeriaceae</taxon>
        <taxon>Salinomyces</taxon>
    </lineage>
</organism>
<evidence type="ECO:0000313" key="3">
    <source>
        <dbReference type="EMBL" id="TKA22140.1"/>
    </source>
</evidence>